<accession>A0A5E4GII8</accession>
<sequence length="157" mass="17323">MPPAASTRTSPSMSPSSQPMAMNFMPSYDTTAASLLSAYAAAPIEEKDWGFSGVPIRHIGKMTKKVSPYEPSKKLISSALIVRKISVKYVPDQVNPTSFTSEIEQAAPPKWLSMSSFKPFKGDSDPERHLKHFKSAMILYKAEDALMCKVFAMPCEE</sequence>
<protein>
    <submittedName>
        <fullName evidence="1">PREDICTED: LOW QUALITY PROTEIN alanine--glyoxylate aminotransferase 2 homolog 1</fullName>
    </submittedName>
</protein>
<proteinExistence type="predicted"/>
<dbReference type="AlphaFoldDB" id="A0A5E4GII8"/>
<name>A0A5E4GII8_PRUDU</name>
<reference evidence="2" key="1">
    <citation type="journal article" date="2020" name="Plant J.">
        <title>Transposons played a major role in the diversification between the closely related almond and peach genomes: results from the almond genome sequence.</title>
        <authorList>
            <person name="Alioto T."/>
            <person name="Alexiou K.G."/>
            <person name="Bardil A."/>
            <person name="Barteri F."/>
            <person name="Castanera R."/>
            <person name="Cruz F."/>
            <person name="Dhingra A."/>
            <person name="Duval H."/>
            <person name="Fernandez I Marti A."/>
            <person name="Frias L."/>
            <person name="Galan B."/>
            <person name="Garcia J.L."/>
            <person name="Howad W."/>
            <person name="Gomez-Garrido J."/>
            <person name="Gut M."/>
            <person name="Julca I."/>
            <person name="Morata J."/>
            <person name="Puigdomenech P."/>
            <person name="Ribeca P."/>
            <person name="Rubio Cabetas M.J."/>
            <person name="Vlasova A."/>
            <person name="Wirthensohn M."/>
            <person name="Garcia-Mas J."/>
            <person name="Gabaldon T."/>
            <person name="Casacuberta J.M."/>
            <person name="Arus P."/>
        </authorList>
    </citation>
    <scope>NUCLEOTIDE SEQUENCE [LARGE SCALE GENOMIC DNA]</scope>
    <source>
        <strain evidence="2">cv. Texas</strain>
    </source>
</reference>
<organism evidence="1 2">
    <name type="scientific">Prunus dulcis</name>
    <name type="common">Almond</name>
    <name type="synonym">Amygdalus dulcis</name>
    <dbReference type="NCBI Taxonomy" id="3755"/>
    <lineage>
        <taxon>Eukaryota</taxon>
        <taxon>Viridiplantae</taxon>
        <taxon>Streptophyta</taxon>
        <taxon>Embryophyta</taxon>
        <taxon>Tracheophyta</taxon>
        <taxon>Spermatophyta</taxon>
        <taxon>Magnoliopsida</taxon>
        <taxon>eudicotyledons</taxon>
        <taxon>Gunneridae</taxon>
        <taxon>Pentapetalae</taxon>
        <taxon>rosids</taxon>
        <taxon>fabids</taxon>
        <taxon>Rosales</taxon>
        <taxon>Rosaceae</taxon>
        <taxon>Amygdaloideae</taxon>
        <taxon>Amygdaleae</taxon>
        <taxon>Prunus</taxon>
    </lineage>
</organism>
<evidence type="ECO:0000313" key="2">
    <source>
        <dbReference type="Proteomes" id="UP000327085"/>
    </source>
</evidence>
<gene>
    <name evidence="1" type="ORF">ALMOND_2B023516</name>
</gene>
<dbReference type="InParanoid" id="A0A5E4GII8"/>
<dbReference type="Proteomes" id="UP000327085">
    <property type="component" value="Unassembled WGS sequence"/>
</dbReference>
<dbReference type="Gramene" id="VVA39348">
    <property type="protein sequence ID" value="VVA39348"/>
    <property type="gene ID" value="Prudul26B023516"/>
</dbReference>
<dbReference type="GO" id="GO:0008483">
    <property type="term" value="F:transaminase activity"/>
    <property type="evidence" value="ECO:0007669"/>
    <property type="project" value="UniProtKB-KW"/>
</dbReference>
<evidence type="ECO:0000313" key="1">
    <source>
        <dbReference type="EMBL" id="VVA39348.1"/>
    </source>
</evidence>
<keyword evidence="1" id="KW-0032">Aminotransferase</keyword>
<dbReference type="EMBL" id="CABIKO010000774">
    <property type="protein sequence ID" value="VVA39348.1"/>
    <property type="molecule type" value="Genomic_DNA"/>
</dbReference>
<keyword evidence="1" id="KW-0808">Transferase</keyword>